<dbReference type="Gene3D" id="1.10.10.10">
    <property type="entry name" value="Winged helix-like DNA-binding domain superfamily/Winged helix DNA-binding domain"/>
    <property type="match status" value="1"/>
</dbReference>
<dbReference type="Pfam" id="PF03861">
    <property type="entry name" value="ANTAR"/>
    <property type="match status" value="1"/>
</dbReference>
<evidence type="ECO:0000256" key="3">
    <source>
        <dbReference type="ARBA" id="ARBA00023015"/>
    </source>
</evidence>
<dbReference type="AlphaFoldDB" id="A0A1A2EKW3"/>
<feature type="domain" description="ANTAR" evidence="5">
    <location>
        <begin position="164"/>
        <end position="225"/>
    </location>
</feature>
<proteinExistence type="predicted"/>
<keyword evidence="2" id="KW-0418">Kinase</keyword>
<dbReference type="RefSeq" id="WP_064855005.1">
    <property type="nucleotide sequence ID" value="NZ_LZIM01000035.1"/>
</dbReference>
<accession>A0A1A2EKW3</accession>
<keyword evidence="1" id="KW-0808">Transferase</keyword>
<keyword evidence="4" id="KW-0804">Transcription</keyword>
<evidence type="ECO:0000313" key="7">
    <source>
        <dbReference type="Proteomes" id="UP000093985"/>
    </source>
</evidence>
<dbReference type="SUPFAM" id="SSF55781">
    <property type="entry name" value="GAF domain-like"/>
    <property type="match status" value="1"/>
</dbReference>
<dbReference type="GO" id="GO:0016301">
    <property type="term" value="F:kinase activity"/>
    <property type="evidence" value="ECO:0007669"/>
    <property type="project" value="UniProtKB-KW"/>
</dbReference>
<dbReference type="SUPFAM" id="SSF52172">
    <property type="entry name" value="CheY-like"/>
    <property type="match status" value="1"/>
</dbReference>
<dbReference type="EMBL" id="LZIN01000048">
    <property type="protein sequence ID" value="OBG06557.1"/>
    <property type="molecule type" value="Genomic_DNA"/>
</dbReference>
<dbReference type="InterPro" id="IPR012074">
    <property type="entry name" value="GAF_ANTAR"/>
</dbReference>
<gene>
    <name evidence="6" type="ORF">A5771_08100</name>
</gene>
<reference evidence="7" key="1">
    <citation type="submission" date="2016-06" db="EMBL/GenBank/DDBJ databases">
        <authorList>
            <person name="Sutton G."/>
            <person name="Brinkac L."/>
            <person name="Sanka R."/>
            <person name="Adams M."/>
            <person name="Lau E."/>
            <person name="Mehaffy C."/>
            <person name="Tameris M."/>
            <person name="Hatherill M."/>
            <person name="Hanekom W."/>
            <person name="Mahomed H."/>
            <person name="Mcshane H."/>
        </authorList>
    </citation>
    <scope>NUCLEOTIDE SEQUENCE [LARGE SCALE GENOMIC DNA]</scope>
    <source>
        <strain evidence="7">852014-51077_SCH5608930-a</strain>
    </source>
</reference>
<sequence>MTDSMADPATVFTALANIVYQSSSLDEVYAAICAAATLMVPGCDHASVMVRRGDSYAIAAASDGVAATIDELEIALGEGPCMDAIEEEAAQIEPDLAADSQWPALAARIVAETPVRGSMGFRLLAERRKAGALNLFSDTPGAFDTAAAERAVVLAAFATIAIGAAVRGEEVDNLQRGLASNREIGKAIGMLMVLNDISEPDAFNLLRRISQDTNIKIADIAAEVVKRRGLGKSAP</sequence>
<evidence type="ECO:0000256" key="2">
    <source>
        <dbReference type="ARBA" id="ARBA00022777"/>
    </source>
</evidence>
<organism evidence="6 7">
    <name type="scientific">Mycolicibacter sinensis (strain JDM601)</name>
    <name type="common">Mycobacterium sinense</name>
    <dbReference type="NCBI Taxonomy" id="875328"/>
    <lineage>
        <taxon>Bacteria</taxon>
        <taxon>Bacillati</taxon>
        <taxon>Actinomycetota</taxon>
        <taxon>Actinomycetes</taxon>
        <taxon>Mycobacteriales</taxon>
        <taxon>Mycobacteriaceae</taxon>
        <taxon>Mycolicibacter</taxon>
    </lineage>
</organism>
<dbReference type="SMART" id="SM01012">
    <property type="entry name" value="ANTAR"/>
    <property type="match status" value="1"/>
</dbReference>
<dbReference type="InterPro" id="IPR011006">
    <property type="entry name" value="CheY-like_superfamily"/>
</dbReference>
<dbReference type="PIRSF" id="PIRSF036625">
    <property type="entry name" value="GAF_ANTAR"/>
    <property type="match status" value="1"/>
</dbReference>
<evidence type="ECO:0000256" key="4">
    <source>
        <dbReference type="ARBA" id="ARBA00023163"/>
    </source>
</evidence>
<name>A0A1A2EKW3_MYCSD</name>
<evidence type="ECO:0000256" key="1">
    <source>
        <dbReference type="ARBA" id="ARBA00022679"/>
    </source>
</evidence>
<evidence type="ECO:0000259" key="5">
    <source>
        <dbReference type="PROSITE" id="PS50921"/>
    </source>
</evidence>
<keyword evidence="3" id="KW-0805">Transcription regulation</keyword>
<dbReference type="PROSITE" id="PS50921">
    <property type="entry name" value="ANTAR"/>
    <property type="match status" value="1"/>
</dbReference>
<protein>
    <submittedName>
        <fullName evidence="6">Antitermination regulator</fullName>
    </submittedName>
</protein>
<comment type="caution">
    <text evidence="6">The sequence shown here is derived from an EMBL/GenBank/DDBJ whole genome shotgun (WGS) entry which is preliminary data.</text>
</comment>
<dbReference type="InterPro" id="IPR036388">
    <property type="entry name" value="WH-like_DNA-bd_sf"/>
</dbReference>
<dbReference type="GO" id="GO:0003723">
    <property type="term" value="F:RNA binding"/>
    <property type="evidence" value="ECO:0007669"/>
    <property type="project" value="InterPro"/>
</dbReference>
<evidence type="ECO:0000313" key="6">
    <source>
        <dbReference type="EMBL" id="OBG06557.1"/>
    </source>
</evidence>
<dbReference type="Gene3D" id="3.30.450.40">
    <property type="match status" value="1"/>
</dbReference>
<dbReference type="InterPro" id="IPR029016">
    <property type="entry name" value="GAF-like_dom_sf"/>
</dbReference>
<dbReference type="Pfam" id="PF13185">
    <property type="entry name" value="GAF_2"/>
    <property type="match status" value="1"/>
</dbReference>
<dbReference type="InterPro" id="IPR003018">
    <property type="entry name" value="GAF"/>
</dbReference>
<dbReference type="InterPro" id="IPR005561">
    <property type="entry name" value="ANTAR"/>
</dbReference>
<dbReference type="OrthoDB" id="3688893at2"/>
<dbReference type="Proteomes" id="UP000093985">
    <property type="component" value="Unassembled WGS sequence"/>
</dbReference>